<dbReference type="AlphaFoldDB" id="A0A239FG67"/>
<name>A0A239FG67_9ACTN</name>
<evidence type="ECO:0000313" key="2">
    <source>
        <dbReference type="Proteomes" id="UP000198415"/>
    </source>
</evidence>
<proteinExistence type="predicted"/>
<dbReference type="RefSeq" id="WP_143232747.1">
    <property type="nucleotide sequence ID" value="NZ_BOMU01000078.1"/>
</dbReference>
<reference evidence="1 2" key="1">
    <citation type="submission" date="2017-06" db="EMBL/GenBank/DDBJ databases">
        <authorList>
            <person name="Kim H.J."/>
            <person name="Triplett B.A."/>
        </authorList>
    </citation>
    <scope>NUCLEOTIDE SEQUENCE [LARGE SCALE GENOMIC DNA]</scope>
    <source>
        <strain evidence="1 2">DSM 43151</strain>
    </source>
</reference>
<evidence type="ECO:0000313" key="1">
    <source>
        <dbReference type="EMBL" id="SNS55283.1"/>
    </source>
</evidence>
<dbReference type="Proteomes" id="UP000198415">
    <property type="component" value="Unassembled WGS sequence"/>
</dbReference>
<accession>A0A239FG67</accession>
<protein>
    <submittedName>
        <fullName evidence="1">Uncharacterized protein</fullName>
    </submittedName>
</protein>
<organism evidence="1 2">
    <name type="scientific">Actinoplanes regularis</name>
    <dbReference type="NCBI Taxonomy" id="52697"/>
    <lineage>
        <taxon>Bacteria</taxon>
        <taxon>Bacillati</taxon>
        <taxon>Actinomycetota</taxon>
        <taxon>Actinomycetes</taxon>
        <taxon>Micromonosporales</taxon>
        <taxon>Micromonosporaceae</taxon>
        <taxon>Actinoplanes</taxon>
    </lineage>
</organism>
<dbReference type="OrthoDB" id="3298495at2"/>
<dbReference type="EMBL" id="FZNR01000018">
    <property type="protein sequence ID" value="SNS55283.1"/>
    <property type="molecule type" value="Genomic_DNA"/>
</dbReference>
<sequence>MSDDTPEEIIRTREFAESWCAFLGLPPPKPWTVEDEARYQAKKADTDRRVREWVARRESEAA</sequence>
<keyword evidence="2" id="KW-1185">Reference proteome</keyword>
<gene>
    <name evidence="1" type="ORF">SAMN06264365_11843</name>
</gene>